<dbReference type="NCBIfam" id="NF041045">
    <property type="entry name" value="RsbA_anti_sig"/>
    <property type="match status" value="1"/>
</dbReference>
<evidence type="ECO:0000259" key="3">
    <source>
        <dbReference type="Pfam" id="PF14417"/>
    </source>
</evidence>
<dbReference type="OrthoDB" id="4088450at2"/>
<evidence type="ECO:0000313" key="5">
    <source>
        <dbReference type="Proteomes" id="UP000321261"/>
    </source>
</evidence>
<keyword evidence="1" id="KW-0418">Kinase</keyword>
<evidence type="ECO:0000313" key="4">
    <source>
        <dbReference type="EMBL" id="TWF75348.1"/>
    </source>
</evidence>
<name>A0A561SKG8_9PSEU</name>
<dbReference type="InterPro" id="IPR047718">
    <property type="entry name" value="RsbA-like_anti_sig"/>
</dbReference>
<feature type="domain" description="MEDS" evidence="3">
    <location>
        <begin position="12"/>
        <end position="155"/>
    </location>
</feature>
<dbReference type="GO" id="GO:0004674">
    <property type="term" value="F:protein serine/threonine kinase activity"/>
    <property type="evidence" value="ECO:0007669"/>
    <property type="project" value="UniProtKB-KW"/>
</dbReference>
<dbReference type="RefSeq" id="WP_147254564.1">
    <property type="nucleotide sequence ID" value="NZ_VIWU01000001.1"/>
</dbReference>
<feature type="domain" description="Histidine kinase/HSP90-like ATPase" evidence="2">
    <location>
        <begin position="200"/>
        <end position="314"/>
    </location>
</feature>
<dbReference type="Pfam" id="PF14417">
    <property type="entry name" value="MEDS"/>
    <property type="match status" value="1"/>
</dbReference>
<dbReference type="CDD" id="cd16936">
    <property type="entry name" value="HATPase_RsbW-like"/>
    <property type="match status" value="1"/>
</dbReference>
<dbReference type="AlphaFoldDB" id="A0A561SKG8"/>
<dbReference type="Gene3D" id="3.30.565.10">
    <property type="entry name" value="Histidine kinase-like ATPase, C-terminal domain"/>
    <property type="match status" value="1"/>
</dbReference>
<keyword evidence="5" id="KW-1185">Reference proteome</keyword>
<dbReference type="Pfam" id="PF13581">
    <property type="entry name" value="HATPase_c_2"/>
    <property type="match status" value="1"/>
</dbReference>
<comment type="caution">
    <text evidence="4">The sequence shown here is derived from an EMBL/GenBank/DDBJ whole genome shotgun (WGS) entry which is preliminary data.</text>
</comment>
<dbReference type="InterPro" id="IPR025847">
    <property type="entry name" value="MEDS_domain"/>
</dbReference>
<dbReference type="PANTHER" id="PTHR35526">
    <property type="entry name" value="ANTI-SIGMA-F FACTOR RSBW-RELATED"/>
    <property type="match status" value="1"/>
</dbReference>
<accession>A0A561SKG8</accession>
<evidence type="ECO:0000259" key="2">
    <source>
        <dbReference type="Pfam" id="PF13581"/>
    </source>
</evidence>
<gene>
    <name evidence="4" type="ORF">FHX44_111232</name>
</gene>
<dbReference type="Proteomes" id="UP000321261">
    <property type="component" value="Unassembled WGS sequence"/>
</dbReference>
<protein>
    <submittedName>
        <fullName evidence="4">Anti-sigma regulatory factor (Ser/Thr protein kinase)</fullName>
    </submittedName>
</protein>
<dbReference type="InterPro" id="IPR036890">
    <property type="entry name" value="HATPase_C_sf"/>
</dbReference>
<sequence length="333" mass="36046">MSGTDGSGCTAHAAALFESGDDLRRRVVPFVRDGLAAGESVVAVVSGRAAAQLRRGLGADERDIRWQVPDVSYRSLGPMYNGLRRYLAGQYEAGNRIRLIAENDTTSSAARTAAYLRFEAASNHVLGTYGFPWVCLYDRRRHSPDVLDAVRQVHPLLVGSDGRSAPSSDYVPPETYLRAHPGPLSVVPPEPPVDFWVTTVGQFGAARRAVAEAGGMLGLTEETGDDFELATAEALSNALRHGERPCRIRVWATPHHVVMRVDDQGLGDDITTKGFHPPDPANVHVGGMGVWMIRQLADVVHIRVGAAGTAVEVQFPRPPALERSARERQTSQS</sequence>
<organism evidence="4 5">
    <name type="scientific">Pseudonocardia hierapolitana</name>
    <dbReference type="NCBI Taxonomy" id="1128676"/>
    <lineage>
        <taxon>Bacteria</taxon>
        <taxon>Bacillati</taxon>
        <taxon>Actinomycetota</taxon>
        <taxon>Actinomycetes</taxon>
        <taxon>Pseudonocardiales</taxon>
        <taxon>Pseudonocardiaceae</taxon>
        <taxon>Pseudonocardia</taxon>
    </lineage>
</organism>
<keyword evidence="1" id="KW-0808">Transferase</keyword>
<evidence type="ECO:0000256" key="1">
    <source>
        <dbReference type="ARBA" id="ARBA00022527"/>
    </source>
</evidence>
<dbReference type="InterPro" id="IPR003594">
    <property type="entry name" value="HATPase_dom"/>
</dbReference>
<dbReference type="SUPFAM" id="SSF55874">
    <property type="entry name" value="ATPase domain of HSP90 chaperone/DNA topoisomerase II/histidine kinase"/>
    <property type="match status" value="1"/>
</dbReference>
<dbReference type="InterPro" id="IPR050267">
    <property type="entry name" value="Anti-sigma-factor_SerPK"/>
</dbReference>
<dbReference type="PANTHER" id="PTHR35526:SF3">
    <property type="entry name" value="ANTI-SIGMA-F FACTOR RSBW"/>
    <property type="match status" value="1"/>
</dbReference>
<keyword evidence="1" id="KW-0723">Serine/threonine-protein kinase</keyword>
<proteinExistence type="predicted"/>
<reference evidence="4 5" key="1">
    <citation type="submission" date="2019-06" db="EMBL/GenBank/DDBJ databases">
        <title>Sequencing the genomes of 1000 actinobacteria strains.</title>
        <authorList>
            <person name="Klenk H.-P."/>
        </authorList>
    </citation>
    <scope>NUCLEOTIDE SEQUENCE [LARGE SCALE GENOMIC DNA]</scope>
    <source>
        <strain evidence="4 5">DSM 45671</strain>
    </source>
</reference>
<dbReference type="EMBL" id="VIWU01000001">
    <property type="protein sequence ID" value="TWF75348.1"/>
    <property type="molecule type" value="Genomic_DNA"/>
</dbReference>